<evidence type="ECO:0000256" key="1">
    <source>
        <dbReference type="SAM" id="Phobius"/>
    </source>
</evidence>
<dbReference type="AlphaFoldDB" id="A0A9J6BLU3"/>
<accession>A0A9J6BLU3</accession>
<proteinExistence type="predicted"/>
<dbReference type="EMBL" id="JADBJN010000003">
    <property type="protein sequence ID" value="KAG5670841.1"/>
    <property type="molecule type" value="Genomic_DNA"/>
</dbReference>
<keyword evidence="1" id="KW-0472">Membrane</keyword>
<dbReference type="Proteomes" id="UP001107558">
    <property type="component" value="Chromosome 3"/>
</dbReference>
<name>A0A9J6BLU3_POLVA</name>
<feature type="transmembrane region" description="Helical" evidence="1">
    <location>
        <begin position="200"/>
        <end position="220"/>
    </location>
</feature>
<reference evidence="3" key="1">
    <citation type="submission" date="2021-03" db="EMBL/GenBank/DDBJ databases">
        <title>Chromosome level genome of the anhydrobiotic midge Polypedilum vanderplanki.</title>
        <authorList>
            <person name="Yoshida Y."/>
            <person name="Kikawada T."/>
            <person name="Gusev O."/>
        </authorList>
    </citation>
    <scope>NUCLEOTIDE SEQUENCE</scope>
    <source>
        <strain evidence="3">NIAS01</strain>
        <tissue evidence="3">Whole body or cell culture</tissue>
    </source>
</reference>
<keyword evidence="1" id="KW-1133">Transmembrane helix</keyword>
<feature type="signal peptide" evidence="2">
    <location>
        <begin position="1"/>
        <end position="16"/>
    </location>
</feature>
<evidence type="ECO:0000313" key="4">
    <source>
        <dbReference type="Proteomes" id="UP001107558"/>
    </source>
</evidence>
<evidence type="ECO:0000256" key="2">
    <source>
        <dbReference type="SAM" id="SignalP"/>
    </source>
</evidence>
<comment type="caution">
    <text evidence="3">The sequence shown here is derived from an EMBL/GenBank/DDBJ whole genome shotgun (WGS) entry which is preliminary data.</text>
</comment>
<keyword evidence="2" id="KW-0732">Signal</keyword>
<protein>
    <submittedName>
        <fullName evidence="3">Uncharacterized protein</fullName>
    </submittedName>
</protein>
<sequence>MKFILIFILVLTKTLAQHQFLSPNVVKKLIQVLDNGTHVTAEYDLIPYNNSTKFPFNLNKKIHLRTFEIKNKSKRLRNFYLDIRSAEKRWIIQRYRYQMNLTEKKEKIFFKIIYISECGEFLKEIFNCWTDMNEYILTTFTFKSRNLSTTTFQTEPDKLLAFLKLENIYLLISKNNFESFENEENFEEFMKECKTIPLNYLILMFIFASALFAFFAIYIYEFVKFIIRKIKDELNKDEVTEISFNRKY</sequence>
<keyword evidence="4" id="KW-1185">Reference proteome</keyword>
<gene>
    <name evidence="3" type="ORF">PVAND_001075</name>
</gene>
<evidence type="ECO:0000313" key="3">
    <source>
        <dbReference type="EMBL" id="KAG5670841.1"/>
    </source>
</evidence>
<keyword evidence="1" id="KW-0812">Transmembrane</keyword>
<feature type="chain" id="PRO_5039898907" evidence="2">
    <location>
        <begin position="17"/>
        <end position="248"/>
    </location>
</feature>
<organism evidence="3 4">
    <name type="scientific">Polypedilum vanderplanki</name>
    <name type="common">Sleeping chironomid midge</name>
    <dbReference type="NCBI Taxonomy" id="319348"/>
    <lineage>
        <taxon>Eukaryota</taxon>
        <taxon>Metazoa</taxon>
        <taxon>Ecdysozoa</taxon>
        <taxon>Arthropoda</taxon>
        <taxon>Hexapoda</taxon>
        <taxon>Insecta</taxon>
        <taxon>Pterygota</taxon>
        <taxon>Neoptera</taxon>
        <taxon>Endopterygota</taxon>
        <taxon>Diptera</taxon>
        <taxon>Nematocera</taxon>
        <taxon>Chironomoidea</taxon>
        <taxon>Chironomidae</taxon>
        <taxon>Chironominae</taxon>
        <taxon>Polypedilum</taxon>
        <taxon>Polypedilum</taxon>
    </lineage>
</organism>